<dbReference type="PROSITE" id="PS00784">
    <property type="entry name" value="RIBOSOMAL_L34"/>
    <property type="match status" value="1"/>
</dbReference>
<dbReference type="Pfam" id="PF00468">
    <property type="entry name" value="Ribosomal_L34"/>
    <property type="match status" value="1"/>
</dbReference>
<dbReference type="AlphaFoldDB" id="A0A7L4UP59"/>
<dbReference type="EMBL" id="QENZ01000004">
    <property type="protein sequence ID" value="PVX50814.1"/>
    <property type="molecule type" value="Genomic_DNA"/>
</dbReference>
<gene>
    <name evidence="5" type="primary">rpmH</name>
    <name evidence="7" type="ORF">C7377_1131</name>
</gene>
<proteinExistence type="inferred from homology"/>
<evidence type="ECO:0000256" key="3">
    <source>
        <dbReference type="ARBA" id="ARBA00023274"/>
    </source>
</evidence>
<evidence type="ECO:0000256" key="2">
    <source>
        <dbReference type="ARBA" id="ARBA00022980"/>
    </source>
</evidence>
<dbReference type="HAMAP" id="MF_00391">
    <property type="entry name" value="Ribosomal_bL34"/>
    <property type="match status" value="1"/>
</dbReference>
<feature type="region of interest" description="Disordered" evidence="6">
    <location>
        <begin position="1"/>
        <end position="52"/>
    </location>
</feature>
<dbReference type="PANTHER" id="PTHR14503:SF4">
    <property type="entry name" value="LARGE RIBOSOMAL SUBUNIT PROTEIN BL34M"/>
    <property type="match status" value="1"/>
</dbReference>
<keyword evidence="2 5" id="KW-0689">Ribosomal protein</keyword>
<dbReference type="InterPro" id="IPR020939">
    <property type="entry name" value="Ribosomal_bL34_CS"/>
</dbReference>
<dbReference type="Proteomes" id="UP000251835">
    <property type="component" value="Unassembled WGS sequence"/>
</dbReference>
<dbReference type="GO" id="GO:0006412">
    <property type="term" value="P:translation"/>
    <property type="evidence" value="ECO:0007669"/>
    <property type="project" value="UniProtKB-UniRule"/>
</dbReference>
<evidence type="ECO:0000313" key="7">
    <source>
        <dbReference type="EMBL" id="PVX50814.1"/>
    </source>
</evidence>
<comment type="similarity">
    <text evidence="1 5">Belongs to the bacterial ribosomal protein bL34 family.</text>
</comment>
<evidence type="ECO:0000256" key="5">
    <source>
        <dbReference type="HAMAP-Rule" id="MF_00391"/>
    </source>
</evidence>
<protein>
    <recommendedName>
        <fullName evidence="4 5">Large ribosomal subunit protein bL34</fullName>
    </recommendedName>
</protein>
<evidence type="ECO:0000256" key="4">
    <source>
        <dbReference type="ARBA" id="ARBA00035177"/>
    </source>
</evidence>
<name>A0A7L4UP59_BALHA</name>
<keyword evidence="8" id="KW-1185">Reference proteome</keyword>
<accession>A0A7L4UP59</accession>
<feature type="compositionally biased region" description="Basic and acidic residues" evidence="6">
    <location>
        <begin position="43"/>
        <end position="52"/>
    </location>
</feature>
<sequence>MKRTFQPSNRKRKNKHGFRARMESVGGRSVLAARRAKGRKKLTVSDEPRHKK</sequence>
<dbReference type="GO" id="GO:1990904">
    <property type="term" value="C:ribonucleoprotein complex"/>
    <property type="evidence" value="ECO:0007669"/>
    <property type="project" value="UniProtKB-KW"/>
</dbReference>
<dbReference type="PANTHER" id="PTHR14503">
    <property type="entry name" value="MITOCHONDRIAL RIBOSOMAL PROTEIN 34 FAMILY MEMBER"/>
    <property type="match status" value="1"/>
</dbReference>
<organism evidence="7 8">
    <name type="scientific">Balneicella halophila</name>
    <dbReference type="NCBI Taxonomy" id="1537566"/>
    <lineage>
        <taxon>Bacteria</taxon>
        <taxon>Pseudomonadati</taxon>
        <taxon>Bacteroidota</taxon>
        <taxon>Bacteroidia</taxon>
        <taxon>Bacteroidales</taxon>
        <taxon>Balneicellaceae</taxon>
        <taxon>Balneicella</taxon>
    </lineage>
</organism>
<dbReference type="Gene3D" id="1.10.287.3980">
    <property type="match status" value="1"/>
</dbReference>
<evidence type="ECO:0000313" key="8">
    <source>
        <dbReference type="Proteomes" id="UP000251835"/>
    </source>
</evidence>
<dbReference type="OrthoDB" id="9804164at2"/>
<dbReference type="NCBIfam" id="TIGR01030">
    <property type="entry name" value="rpmH_bact"/>
    <property type="match status" value="1"/>
</dbReference>
<reference evidence="7 8" key="1">
    <citation type="submission" date="2018-05" db="EMBL/GenBank/DDBJ databases">
        <title>Genomic Encyclopedia of Type Strains, Phase IV (KMG-IV): sequencing the most valuable type-strain genomes for metagenomic binning, comparative biology and taxonomic classification.</title>
        <authorList>
            <person name="Goeker M."/>
        </authorList>
    </citation>
    <scope>NUCLEOTIDE SEQUENCE [LARGE SCALE GENOMIC DNA]</scope>
    <source>
        <strain evidence="7 8">DSM 28579</strain>
    </source>
</reference>
<dbReference type="FunFam" id="1.10.287.3980:FF:000001">
    <property type="entry name" value="Mitochondrial ribosomal protein L34"/>
    <property type="match status" value="1"/>
</dbReference>
<dbReference type="GO" id="GO:0003735">
    <property type="term" value="F:structural constituent of ribosome"/>
    <property type="evidence" value="ECO:0007669"/>
    <property type="project" value="InterPro"/>
</dbReference>
<evidence type="ECO:0000256" key="6">
    <source>
        <dbReference type="SAM" id="MobiDB-lite"/>
    </source>
</evidence>
<comment type="caution">
    <text evidence="7">The sequence shown here is derived from an EMBL/GenBank/DDBJ whole genome shotgun (WGS) entry which is preliminary data.</text>
</comment>
<evidence type="ECO:0000256" key="1">
    <source>
        <dbReference type="ARBA" id="ARBA00010111"/>
    </source>
</evidence>
<dbReference type="InterPro" id="IPR000271">
    <property type="entry name" value="Ribosomal_bL34"/>
</dbReference>
<dbReference type="RefSeq" id="WP_116496368.1">
    <property type="nucleotide sequence ID" value="NZ_QENZ01000004.1"/>
</dbReference>
<dbReference type="GO" id="GO:0005840">
    <property type="term" value="C:ribosome"/>
    <property type="evidence" value="ECO:0007669"/>
    <property type="project" value="UniProtKB-KW"/>
</dbReference>
<keyword evidence="3 5" id="KW-0687">Ribonucleoprotein</keyword>
<feature type="compositionally biased region" description="Basic residues" evidence="6">
    <location>
        <begin position="1"/>
        <end position="19"/>
    </location>
</feature>